<keyword evidence="3" id="KW-1185">Reference proteome</keyword>
<name>A0ABX8J8F8_9BACT</name>
<dbReference type="EMBL" id="CP076723">
    <property type="protein sequence ID" value="QWV94733.1"/>
    <property type="molecule type" value="Genomic_DNA"/>
</dbReference>
<gene>
    <name evidence="2" type="ORF">KP004_06030</name>
</gene>
<evidence type="ECO:0000313" key="2">
    <source>
        <dbReference type="EMBL" id="QWV94733.1"/>
    </source>
</evidence>
<sequence length="168" mass="18182">MTRAFAITAVLLALTTVAAMGFEPMTATVRVSSGQLYDYVVLAEHQKATDGFDNAYDIISPGNLNADMGEPFISAVVSHPEWRPARELRGDTRPPAKQKQWDVSITTSLPKGTPLVVGIVPEQSQLPKQVRVSAKEGNRQVELTKNEYILSAPGPGSVARLQIVAEQP</sequence>
<dbReference type="Proteomes" id="UP000683557">
    <property type="component" value="Chromosome"/>
</dbReference>
<organism evidence="2 3">
    <name type="scientific">Geomonas oryzisoli</name>
    <dbReference type="NCBI Taxonomy" id="2847992"/>
    <lineage>
        <taxon>Bacteria</taxon>
        <taxon>Pseudomonadati</taxon>
        <taxon>Thermodesulfobacteriota</taxon>
        <taxon>Desulfuromonadia</taxon>
        <taxon>Geobacterales</taxon>
        <taxon>Geobacteraceae</taxon>
        <taxon>Geomonas</taxon>
    </lineage>
</organism>
<keyword evidence="1" id="KW-0732">Signal</keyword>
<dbReference type="RefSeq" id="WP_216801458.1">
    <property type="nucleotide sequence ID" value="NZ_CP076723.1"/>
</dbReference>
<evidence type="ECO:0000313" key="3">
    <source>
        <dbReference type="Proteomes" id="UP000683557"/>
    </source>
</evidence>
<reference evidence="2 3" key="1">
    <citation type="submission" date="2021-06" db="EMBL/GenBank/DDBJ databases">
        <title>Gemonas diversity in paddy soil.</title>
        <authorList>
            <person name="Liu G."/>
        </authorList>
    </citation>
    <scope>NUCLEOTIDE SEQUENCE [LARGE SCALE GENOMIC DNA]</scope>
    <source>
        <strain evidence="2 3">RG10</strain>
    </source>
</reference>
<evidence type="ECO:0000256" key="1">
    <source>
        <dbReference type="SAM" id="SignalP"/>
    </source>
</evidence>
<protein>
    <submittedName>
        <fullName evidence="2">Uncharacterized protein</fullName>
    </submittedName>
</protein>
<feature type="signal peptide" evidence="1">
    <location>
        <begin position="1"/>
        <end position="21"/>
    </location>
</feature>
<feature type="chain" id="PRO_5047467393" evidence="1">
    <location>
        <begin position="22"/>
        <end position="168"/>
    </location>
</feature>
<proteinExistence type="predicted"/>
<accession>A0ABX8J8F8</accession>